<proteinExistence type="predicted"/>
<accession>A0A388LCS9</accession>
<dbReference type="EMBL" id="BFEA01000337">
    <property type="protein sequence ID" value="GBG80119.1"/>
    <property type="molecule type" value="Genomic_DNA"/>
</dbReference>
<dbReference type="Proteomes" id="UP000265515">
    <property type="component" value="Unassembled WGS sequence"/>
</dbReference>
<dbReference type="AlphaFoldDB" id="A0A388LCS9"/>
<dbReference type="PANTHER" id="PTHR33492">
    <property type="entry name" value="OSJNBA0043A12.37 PROTEIN-RELATED"/>
    <property type="match status" value="1"/>
</dbReference>
<evidence type="ECO:0000313" key="3">
    <source>
        <dbReference type="EMBL" id="GBG80119.1"/>
    </source>
</evidence>
<name>A0A388LCS9_CHABU</name>
<gene>
    <name evidence="3" type="ORF">CBR_g30486</name>
</gene>
<reference evidence="3 4" key="1">
    <citation type="journal article" date="2018" name="Cell">
        <title>The Chara Genome: Secondary Complexity and Implications for Plant Terrestrialization.</title>
        <authorList>
            <person name="Nishiyama T."/>
            <person name="Sakayama H."/>
            <person name="Vries J.D."/>
            <person name="Buschmann H."/>
            <person name="Saint-Marcoux D."/>
            <person name="Ullrich K.K."/>
            <person name="Haas F.B."/>
            <person name="Vanderstraeten L."/>
            <person name="Becker D."/>
            <person name="Lang D."/>
            <person name="Vosolsobe S."/>
            <person name="Rombauts S."/>
            <person name="Wilhelmsson P.K.I."/>
            <person name="Janitza P."/>
            <person name="Kern R."/>
            <person name="Heyl A."/>
            <person name="Rumpler F."/>
            <person name="Villalobos L.I.A.C."/>
            <person name="Clay J.M."/>
            <person name="Skokan R."/>
            <person name="Toyoda A."/>
            <person name="Suzuki Y."/>
            <person name="Kagoshima H."/>
            <person name="Schijlen E."/>
            <person name="Tajeshwar N."/>
            <person name="Catarino B."/>
            <person name="Hetherington A.J."/>
            <person name="Saltykova A."/>
            <person name="Bonnot C."/>
            <person name="Breuninger H."/>
            <person name="Symeonidi A."/>
            <person name="Radhakrishnan G.V."/>
            <person name="Van Nieuwerburgh F."/>
            <person name="Deforce D."/>
            <person name="Chang C."/>
            <person name="Karol K.G."/>
            <person name="Hedrich R."/>
            <person name="Ulvskov P."/>
            <person name="Glockner G."/>
            <person name="Delwiche C.F."/>
            <person name="Petrasek J."/>
            <person name="Van de Peer Y."/>
            <person name="Friml J."/>
            <person name="Beilby M."/>
            <person name="Dolan L."/>
            <person name="Kohara Y."/>
            <person name="Sugano S."/>
            <person name="Fujiyama A."/>
            <person name="Delaux P.-M."/>
            <person name="Quint M."/>
            <person name="TheiBen G."/>
            <person name="Hagemann M."/>
            <person name="Harholt J."/>
            <person name="Dunand C."/>
            <person name="Zachgo S."/>
            <person name="Langdale J."/>
            <person name="Maumus F."/>
            <person name="Straeten D.V.D."/>
            <person name="Gould S.B."/>
            <person name="Rensing S.A."/>
        </authorList>
    </citation>
    <scope>NUCLEOTIDE SEQUENCE [LARGE SCALE GENOMIC DNA]</scope>
    <source>
        <strain evidence="3 4">S276</strain>
    </source>
</reference>
<protein>
    <recommendedName>
        <fullName evidence="2">Myb-like domain-containing protein</fullName>
    </recommendedName>
</protein>
<dbReference type="InterPro" id="IPR044822">
    <property type="entry name" value="Myb_DNA-bind_4"/>
</dbReference>
<feature type="compositionally biased region" description="Basic and acidic residues" evidence="1">
    <location>
        <begin position="278"/>
        <end position="287"/>
    </location>
</feature>
<dbReference type="Gene3D" id="1.10.10.60">
    <property type="entry name" value="Homeodomain-like"/>
    <property type="match status" value="1"/>
</dbReference>
<feature type="compositionally biased region" description="Low complexity" evidence="1">
    <location>
        <begin position="340"/>
        <end position="355"/>
    </location>
</feature>
<feature type="compositionally biased region" description="Acidic residues" evidence="1">
    <location>
        <begin position="288"/>
        <end position="302"/>
    </location>
</feature>
<organism evidence="3 4">
    <name type="scientific">Chara braunii</name>
    <name type="common">Braun's stonewort</name>
    <dbReference type="NCBI Taxonomy" id="69332"/>
    <lineage>
        <taxon>Eukaryota</taxon>
        <taxon>Viridiplantae</taxon>
        <taxon>Streptophyta</taxon>
        <taxon>Charophyceae</taxon>
        <taxon>Charales</taxon>
        <taxon>Characeae</taxon>
        <taxon>Chara</taxon>
    </lineage>
</organism>
<comment type="caution">
    <text evidence="3">The sequence shown here is derived from an EMBL/GenBank/DDBJ whole genome shotgun (WGS) entry which is preliminary data.</text>
</comment>
<dbReference type="Pfam" id="PF13837">
    <property type="entry name" value="Myb_DNA-bind_4"/>
    <property type="match status" value="1"/>
</dbReference>
<feature type="region of interest" description="Disordered" evidence="1">
    <location>
        <begin position="263"/>
        <end position="366"/>
    </location>
</feature>
<dbReference type="PANTHER" id="PTHR33492:SF4">
    <property type="entry name" value="OS02G0174300 PROTEIN"/>
    <property type="match status" value="1"/>
</dbReference>
<dbReference type="InterPro" id="IPR001005">
    <property type="entry name" value="SANT/Myb"/>
</dbReference>
<evidence type="ECO:0000259" key="2">
    <source>
        <dbReference type="PROSITE" id="PS50090"/>
    </source>
</evidence>
<evidence type="ECO:0000256" key="1">
    <source>
        <dbReference type="SAM" id="MobiDB-lite"/>
    </source>
</evidence>
<dbReference type="Gramene" id="GBG80119">
    <property type="protein sequence ID" value="GBG80119"/>
    <property type="gene ID" value="CBR_g30486"/>
</dbReference>
<keyword evidence="4" id="KW-1185">Reference proteome</keyword>
<feature type="compositionally biased region" description="Gly residues" evidence="1">
    <location>
        <begin position="306"/>
        <end position="320"/>
    </location>
</feature>
<sequence length="464" mass="50328">MAAPTLMCGASQNLQGRHLYTIELFFNVSSMLWRMIHAVEDGDFDSQEIFVQGLDQQLGNSGSTPPAVRGMPDEGGMPCGVDIRHVDQTSTRHDVLCSELGNASGGSKSISVGKAVAEAAAPAVAEAVAPAAASGSVDGGKKKKVSNRWGEMETTMLLRRVYEVKTNMGENSEAMGIAPLKQRLWRDVSERMKEARYNREDEDCKNRFHSVCNNYRLVKDHNRWSGNQKYWSMDQATRKANSLDFMMRRDWYDIINVHEVDKDTINPNSLTDPGAGEHNMDNVHDTDVEVGDDDAEEEEAVEDGSAIGGGSHTGGSGGGAEPPLYDCAGGGAGTSVPGQAGASTSASGGSTSSATVTETLGRRKRCQQNARELAMRAVTEAMRDHTSAQTRSDITHHQILREQLTIQDRAAKLTCEVMREDIASRSSNSEKLGERLEKGYAILADAICSLGRKRARSPNAEEDE</sequence>
<evidence type="ECO:0000313" key="4">
    <source>
        <dbReference type="Proteomes" id="UP000265515"/>
    </source>
</evidence>
<dbReference type="PROSITE" id="PS50090">
    <property type="entry name" value="MYB_LIKE"/>
    <property type="match status" value="1"/>
</dbReference>
<feature type="domain" description="Myb-like" evidence="2">
    <location>
        <begin position="141"/>
        <end position="212"/>
    </location>
</feature>